<keyword evidence="1" id="KW-1005">Bacterial flagellum biogenesis</keyword>
<organism evidence="2 3">
    <name type="scientific">Caproicibacterium amylolyticum</name>
    <dbReference type="NCBI Taxonomy" id="2766537"/>
    <lineage>
        <taxon>Bacteria</taxon>
        <taxon>Bacillati</taxon>
        <taxon>Bacillota</taxon>
        <taxon>Clostridia</taxon>
        <taxon>Eubacteriales</taxon>
        <taxon>Oscillospiraceae</taxon>
        <taxon>Caproicibacterium</taxon>
    </lineage>
</organism>
<dbReference type="KEGG" id="caml:H6X83_08570"/>
<dbReference type="AlphaFoldDB" id="A0A7G9WEA3"/>
<dbReference type="RefSeq" id="WP_212506082.1">
    <property type="nucleotide sequence ID" value="NZ_CP060696.1"/>
</dbReference>
<keyword evidence="3" id="KW-1185">Reference proteome</keyword>
<evidence type="ECO:0000313" key="2">
    <source>
        <dbReference type="EMBL" id="QNO17015.1"/>
    </source>
</evidence>
<keyword evidence="2" id="KW-0282">Flagellum</keyword>
<dbReference type="Pfam" id="PF05130">
    <property type="entry name" value="FlgN"/>
    <property type="match status" value="1"/>
</dbReference>
<evidence type="ECO:0000256" key="1">
    <source>
        <dbReference type="ARBA" id="ARBA00022795"/>
    </source>
</evidence>
<keyword evidence="2" id="KW-0966">Cell projection</keyword>
<dbReference type="InterPro" id="IPR007809">
    <property type="entry name" value="FlgN-like"/>
</dbReference>
<sequence length="160" mass="18191">MSSALLDKFITATTECTKQIRTMLPMEQEKRKALVSDDVPRMEHMMCDQQAAVMKLENLEKERLHLQQEAGFSGLTANEILEKISAADKERLTNCFDELRTAAKELKAYNEKATELAKASLQFWENAETIRTHAASRTTYSTYRAQTNELNNGSSIKIKI</sequence>
<accession>A0A7G9WEA3</accession>
<reference evidence="2 3" key="1">
    <citation type="submission" date="2020-08" db="EMBL/GenBank/DDBJ databases">
        <authorList>
            <person name="Ren C."/>
            <person name="Gu Y."/>
            <person name="Xu Y."/>
        </authorList>
    </citation>
    <scope>NUCLEOTIDE SEQUENCE [LARGE SCALE GENOMIC DNA]</scope>
    <source>
        <strain evidence="2 3">LBM18003</strain>
    </source>
</reference>
<dbReference type="SUPFAM" id="SSF140566">
    <property type="entry name" value="FlgN-like"/>
    <property type="match status" value="1"/>
</dbReference>
<proteinExistence type="predicted"/>
<name>A0A7G9WEA3_9FIRM</name>
<keyword evidence="2" id="KW-0969">Cilium</keyword>
<protein>
    <submittedName>
        <fullName evidence="2">Flagellar export chaperone FlgN</fullName>
    </submittedName>
</protein>
<dbReference type="Proteomes" id="UP000516046">
    <property type="component" value="Chromosome"/>
</dbReference>
<gene>
    <name evidence="2" type="primary">flgN</name>
    <name evidence="2" type="ORF">H6X83_08570</name>
</gene>
<dbReference type="Gene3D" id="1.20.58.300">
    <property type="entry name" value="FlgN-like"/>
    <property type="match status" value="1"/>
</dbReference>
<evidence type="ECO:0000313" key="3">
    <source>
        <dbReference type="Proteomes" id="UP000516046"/>
    </source>
</evidence>
<dbReference type="InterPro" id="IPR036679">
    <property type="entry name" value="FlgN-like_sf"/>
</dbReference>
<dbReference type="EMBL" id="CP060696">
    <property type="protein sequence ID" value="QNO17015.1"/>
    <property type="molecule type" value="Genomic_DNA"/>
</dbReference>
<dbReference type="GO" id="GO:0044780">
    <property type="term" value="P:bacterial-type flagellum assembly"/>
    <property type="evidence" value="ECO:0007669"/>
    <property type="project" value="InterPro"/>
</dbReference>